<keyword evidence="2" id="KW-0732">Signal</keyword>
<evidence type="ECO:0000259" key="3">
    <source>
        <dbReference type="Pfam" id="PF14415"/>
    </source>
</evidence>
<dbReference type="Proteomes" id="UP000294360">
    <property type="component" value="Chromosome"/>
</dbReference>
<accession>A0A4U8Z2N6</accession>
<evidence type="ECO:0000313" key="5">
    <source>
        <dbReference type="Proteomes" id="UP000294360"/>
    </source>
</evidence>
<feature type="domain" description="DUF4424" evidence="3">
    <location>
        <begin position="36"/>
        <end position="81"/>
    </location>
</feature>
<reference evidence="4 5" key="1">
    <citation type="submission" date="2019-03" db="EMBL/GenBank/DDBJ databases">
        <authorList>
            <person name="Kox A.R. M."/>
        </authorList>
    </citation>
    <scope>NUCLEOTIDE SEQUENCE [LARGE SCALE GENOMIC DNA]</scope>
    <source>
        <strain evidence="4">MTUNDRAET4 annotated genome</strain>
    </source>
</reference>
<protein>
    <recommendedName>
        <fullName evidence="3">DUF4424 domain-containing protein</fullName>
    </recommendedName>
</protein>
<dbReference type="KEGG" id="mtun:MTUNDRAET4_2712"/>
<organism evidence="4 5">
    <name type="scientific">Methylocella tundrae</name>
    <dbReference type="NCBI Taxonomy" id="227605"/>
    <lineage>
        <taxon>Bacteria</taxon>
        <taxon>Pseudomonadati</taxon>
        <taxon>Pseudomonadota</taxon>
        <taxon>Alphaproteobacteria</taxon>
        <taxon>Hyphomicrobiales</taxon>
        <taxon>Beijerinckiaceae</taxon>
        <taxon>Methylocella</taxon>
    </lineage>
</organism>
<dbReference type="Pfam" id="PF14415">
    <property type="entry name" value="DUF4424"/>
    <property type="match status" value="1"/>
</dbReference>
<evidence type="ECO:0000313" key="4">
    <source>
        <dbReference type="EMBL" id="VFU09599.1"/>
    </source>
</evidence>
<feature type="signal peptide" evidence="2">
    <location>
        <begin position="1"/>
        <end position="36"/>
    </location>
</feature>
<dbReference type="PROSITE" id="PS51257">
    <property type="entry name" value="PROKAR_LIPOPROTEIN"/>
    <property type="match status" value="1"/>
</dbReference>
<dbReference type="InterPro" id="IPR025538">
    <property type="entry name" value="DUF4424"/>
</dbReference>
<sequence>MKMTGTGDTGERRIRTTGIFLAAASLALACAVPASANDSSVEMAVGGVTFTQSPDVSMEEEVLTITPDTVTVLYRFLNPGNASGDLDRRLSAARHRPRRSGCALRHPRQRSRQFR</sequence>
<feature type="compositionally biased region" description="Basic residues" evidence="1">
    <location>
        <begin position="91"/>
        <end position="115"/>
    </location>
</feature>
<name>A0A4U8Z2N6_METTU</name>
<dbReference type="AlphaFoldDB" id="A0A4U8Z2N6"/>
<dbReference type="EMBL" id="LR536450">
    <property type="protein sequence ID" value="VFU09599.1"/>
    <property type="molecule type" value="Genomic_DNA"/>
</dbReference>
<feature type="region of interest" description="Disordered" evidence="1">
    <location>
        <begin position="79"/>
        <end position="115"/>
    </location>
</feature>
<feature type="chain" id="PRO_5020655479" description="DUF4424 domain-containing protein" evidence="2">
    <location>
        <begin position="37"/>
        <end position="115"/>
    </location>
</feature>
<evidence type="ECO:0000256" key="2">
    <source>
        <dbReference type="SAM" id="SignalP"/>
    </source>
</evidence>
<proteinExistence type="predicted"/>
<evidence type="ECO:0000256" key="1">
    <source>
        <dbReference type="SAM" id="MobiDB-lite"/>
    </source>
</evidence>
<gene>
    <name evidence="4" type="ORF">MTUNDRAET4_2712</name>
</gene>